<dbReference type="Proteomes" id="UP001552299">
    <property type="component" value="Unassembled WGS sequence"/>
</dbReference>
<proteinExistence type="predicted"/>
<keyword evidence="2" id="KW-1185">Reference proteome</keyword>
<evidence type="ECO:0000313" key="1">
    <source>
        <dbReference type="EMBL" id="KAL0906836.1"/>
    </source>
</evidence>
<evidence type="ECO:0000313" key="2">
    <source>
        <dbReference type="Proteomes" id="UP001552299"/>
    </source>
</evidence>
<accession>A0ABD0U8W1</accession>
<dbReference type="AlphaFoldDB" id="A0ABD0U8W1"/>
<dbReference type="EMBL" id="JANQDX010000018">
    <property type="protein sequence ID" value="KAL0906836.1"/>
    <property type="molecule type" value="Genomic_DNA"/>
</dbReference>
<sequence>MPSNGINNISVPIRFLSDVKSHKRKAKGRYLAEKVQKASISNRPIATGTKMDPPESQPATSILSIVDASGLTKDATILCSLFVEVIE</sequence>
<name>A0ABD0U8W1_DENTH</name>
<comment type="caution">
    <text evidence="1">The sequence shown here is derived from an EMBL/GenBank/DDBJ whole genome shotgun (WGS) entry which is preliminary data.</text>
</comment>
<protein>
    <submittedName>
        <fullName evidence="1">Uncharacterized protein</fullName>
    </submittedName>
</protein>
<organism evidence="1 2">
    <name type="scientific">Dendrobium thyrsiflorum</name>
    <name type="common">Pinecone-like raceme dendrobium</name>
    <name type="synonym">Orchid</name>
    <dbReference type="NCBI Taxonomy" id="117978"/>
    <lineage>
        <taxon>Eukaryota</taxon>
        <taxon>Viridiplantae</taxon>
        <taxon>Streptophyta</taxon>
        <taxon>Embryophyta</taxon>
        <taxon>Tracheophyta</taxon>
        <taxon>Spermatophyta</taxon>
        <taxon>Magnoliopsida</taxon>
        <taxon>Liliopsida</taxon>
        <taxon>Asparagales</taxon>
        <taxon>Orchidaceae</taxon>
        <taxon>Epidendroideae</taxon>
        <taxon>Malaxideae</taxon>
        <taxon>Dendrobiinae</taxon>
        <taxon>Dendrobium</taxon>
    </lineage>
</organism>
<gene>
    <name evidence="1" type="ORF">M5K25_025362</name>
</gene>
<reference evidence="1 2" key="1">
    <citation type="journal article" date="2024" name="Plant Biotechnol. J.">
        <title>Dendrobium thyrsiflorum genome and its molecular insights into genes involved in important horticultural traits.</title>
        <authorList>
            <person name="Chen B."/>
            <person name="Wang J.Y."/>
            <person name="Zheng P.J."/>
            <person name="Li K.L."/>
            <person name="Liang Y.M."/>
            <person name="Chen X.F."/>
            <person name="Zhang C."/>
            <person name="Zhao X."/>
            <person name="He X."/>
            <person name="Zhang G.Q."/>
            <person name="Liu Z.J."/>
            <person name="Xu Q."/>
        </authorList>
    </citation>
    <scope>NUCLEOTIDE SEQUENCE [LARGE SCALE GENOMIC DNA]</scope>
    <source>
        <strain evidence="1">GZMU011</strain>
    </source>
</reference>